<organism evidence="2 3">
    <name type="scientific">Fretibacterium fastidiosum</name>
    <dbReference type="NCBI Taxonomy" id="651822"/>
    <lineage>
        <taxon>Bacteria</taxon>
        <taxon>Thermotogati</taxon>
        <taxon>Synergistota</taxon>
        <taxon>Synergistia</taxon>
        <taxon>Synergistales</taxon>
        <taxon>Aminobacteriaceae</taxon>
        <taxon>Fretibacterium</taxon>
    </lineage>
</organism>
<dbReference type="RefSeq" id="WP_015556179.1">
    <property type="nucleotide sequence ID" value="NC_021038.1"/>
</dbReference>
<name>A0AB94IWB2_9BACT</name>
<feature type="chain" id="PRO_5044496264" description="ABC-type metal ion transport system, periplasmic component/surface adhesin" evidence="1">
    <location>
        <begin position="22"/>
        <end position="288"/>
    </location>
</feature>
<evidence type="ECO:0000313" key="2">
    <source>
        <dbReference type="EMBL" id="CBL28032.1"/>
    </source>
</evidence>
<sequence>MRGRPLVLAAALFLLSLPARAALADELPIAVTQPWIALIVSFLGGPNVAVKPLLIWNDAGDSIRAEGGRALRNLPTDARIVALDSADLTGAGLKVGAYGNLRTLYNPFPIPPERWDASLPDPSVMPFVAQRVLTVLADWDPQNYLYYQRRLAEFQARLSSSVLAGRQVLRDVRVCDLSGASSALLRAAGCRMERPDLHLLDSWSRASPKQLQEFLEERIAQGVVLVMDGGTPRNLRSFLGGRTEVFSFARPPLNQDYPAFLNEQYISLWQKITAKPPAGRRPDAPRSR</sequence>
<dbReference type="AlphaFoldDB" id="A0AB94IWB2"/>
<protein>
    <recommendedName>
        <fullName evidence="4">ABC-type metal ion transport system, periplasmic component/surface adhesin</fullName>
    </recommendedName>
</protein>
<reference evidence="2 3" key="2">
    <citation type="submission" date="2010-03" db="EMBL/GenBank/DDBJ databases">
        <authorList>
            <person name="Pajon A."/>
        </authorList>
    </citation>
    <scope>NUCLEOTIDE SEQUENCE [LARGE SCALE GENOMIC DNA]</scope>
    <source>
        <strain evidence="2 3">SGP1</strain>
    </source>
</reference>
<proteinExistence type="predicted"/>
<evidence type="ECO:0000313" key="3">
    <source>
        <dbReference type="Proteomes" id="UP000008957"/>
    </source>
</evidence>
<feature type="signal peptide" evidence="1">
    <location>
        <begin position="1"/>
        <end position="21"/>
    </location>
</feature>
<keyword evidence="3" id="KW-1185">Reference proteome</keyword>
<accession>A0AB94IWB2</accession>
<reference evidence="3" key="1">
    <citation type="submission" date="2010-03" db="EMBL/GenBank/DDBJ databases">
        <title>The genome sequence of Synergistetes sp. SGP1.</title>
        <authorList>
            <consortium name="metaHIT consortium -- http://www.metahit.eu/"/>
            <person name="Pajon A."/>
            <person name="Turner K."/>
            <person name="Parkhill J."/>
            <person name="Wade W."/>
            <person name="Vartoukian S."/>
        </authorList>
    </citation>
    <scope>NUCLEOTIDE SEQUENCE [LARGE SCALE GENOMIC DNA]</scope>
    <source>
        <strain evidence="3">SGP1</strain>
    </source>
</reference>
<evidence type="ECO:0008006" key="4">
    <source>
        <dbReference type="Google" id="ProtNLM"/>
    </source>
</evidence>
<dbReference type="SUPFAM" id="SSF53807">
    <property type="entry name" value="Helical backbone' metal receptor"/>
    <property type="match status" value="1"/>
</dbReference>
<evidence type="ECO:0000256" key="1">
    <source>
        <dbReference type="SAM" id="SignalP"/>
    </source>
</evidence>
<dbReference type="EMBL" id="FP929056">
    <property type="protein sequence ID" value="CBL28032.1"/>
    <property type="molecule type" value="Genomic_DNA"/>
</dbReference>
<gene>
    <name evidence="2" type="ORF">SY1_06710</name>
</gene>
<keyword evidence="1" id="KW-0732">Signal</keyword>
<dbReference type="Proteomes" id="UP000008957">
    <property type="component" value="Chromosome"/>
</dbReference>
<dbReference type="KEGG" id="sbr:SY1_06710"/>